<dbReference type="Proteomes" id="UP000198327">
    <property type="component" value="Unassembled WGS sequence"/>
</dbReference>
<evidence type="ECO:0000313" key="3">
    <source>
        <dbReference type="Proteomes" id="UP000198327"/>
    </source>
</evidence>
<keyword evidence="1" id="KW-0812">Transmembrane</keyword>
<dbReference type="AlphaFoldDB" id="A0A239L6X4"/>
<dbReference type="EMBL" id="FZOW01000012">
    <property type="protein sequence ID" value="SNT26357.1"/>
    <property type="molecule type" value="Genomic_DNA"/>
</dbReference>
<feature type="transmembrane region" description="Helical" evidence="1">
    <location>
        <begin position="83"/>
        <end position="106"/>
    </location>
</feature>
<gene>
    <name evidence="2" type="ORF">SAMN05421642_11294</name>
</gene>
<organism evidence="2 3">
    <name type="scientific">Rhodococcoides kyotonense</name>
    <dbReference type="NCBI Taxonomy" id="398843"/>
    <lineage>
        <taxon>Bacteria</taxon>
        <taxon>Bacillati</taxon>
        <taxon>Actinomycetota</taxon>
        <taxon>Actinomycetes</taxon>
        <taxon>Mycobacteriales</taxon>
        <taxon>Nocardiaceae</taxon>
        <taxon>Rhodococcoides</taxon>
    </lineage>
</organism>
<evidence type="ECO:0000256" key="1">
    <source>
        <dbReference type="SAM" id="Phobius"/>
    </source>
</evidence>
<keyword evidence="3" id="KW-1185">Reference proteome</keyword>
<keyword evidence="1" id="KW-0472">Membrane</keyword>
<dbReference type="STRING" id="398843.A3K89_09690"/>
<keyword evidence="1" id="KW-1133">Transmembrane helix</keyword>
<sequence>MRLHWPSEQRSSTEFGRKVHHVKPNFWQYVGYQFGRVLPSSMQDWVREDLVGNGAQARYLIRFTLPVIPLLSLFLLVPGPLWIGLAMMALLFIPLVYFAIALMNVYRRHRLLVHGLDPELLNAGTQAKIDRTREEYERRHGRLD</sequence>
<name>A0A239L6X4_9NOCA</name>
<feature type="transmembrane region" description="Helical" evidence="1">
    <location>
        <begin position="59"/>
        <end position="77"/>
    </location>
</feature>
<reference evidence="3" key="1">
    <citation type="submission" date="2017-06" db="EMBL/GenBank/DDBJ databases">
        <authorList>
            <person name="Varghese N."/>
            <person name="Submissions S."/>
        </authorList>
    </citation>
    <scope>NUCLEOTIDE SEQUENCE [LARGE SCALE GENOMIC DNA]</scope>
    <source>
        <strain evidence="3">JCM 23211</strain>
    </source>
</reference>
<proteinExistence type="predicted"/>
<dbReference type="Pfam" id="PF17240">
    <property type="entry name" value="DUF5313"/>
    <property type="match status" value="1"/>
</dbReference>
<dbReference type="InterPro" id="IPR035197">
    <property type="entry name" value="DUF5313"/>
</dbReference>
<evidence type="ECO:0000313" key="2">
    <source>
        <dbReference type="EMBL" id="SNT26357.1"/>
    </source>
</evidence>
<evidence type="ECO:0008006" key="4">
    <source>
        <dbReference type="Google" id="ProtNLM"/>
    </source>
</evidence>
<accession>A0A239L6X4</accession>
<protein>
    <recommendedName>
        <fullName evidence="4">DUF5313 domain-containing protein</fullName>
    </recommendedName>
</protein>